<feature type="domain" description="CPAF-like PDZ" evidence="4">
    <location>
        <begin position="158"/>
        <end position="285"/>
    </location>
</feature>
<dbReference type="GeneID" id="54584742"/>
<dbReference type="OrthoDB" id="27214at2759"/>
<dbReference type="GO" id="GO:0006508">
    <property type="term" value="P:proteolysis"/>
    <property type="evidence" value="ECO:0007669"/>
    <property type="project" value="InterPro"/>
</dbReference>
<dbReference type="Gene3D" id="3.90.226.10">
    <property type="entry name" value="2-enoyl-CoA Hydratase, Chain A, domain 1"/>
    <property type="match status" value="1"/>
</dbReference>
<keyword evidence="6" id="KW-1185">Reference proteome</keyword>
<sequence length="754" mass="82740">MVLFRSLAAASLASIALGSPLQLQARQNASSPCAQVSASVATQTSAATPTVPAKLAYDCITSVPFNKSAALALLDGVAPYFRWQSNTVWLKDPPEEYAEKVQPPVDIWGGLEDIRAKAEGDEFDNEFAFGFELYTLLQSTHDGHFVFIPDSVGTVFNWARPVPLVSVSEDGKELPKPFVYADVLAESFGNSSFAPSAIAKINGVDALEFLEDFAQKGSLQDRDALYNNVFYELAVVSLGPTGSGVGTFAGSGRGRWQYPGPTTELEFENGTSVTYNNYATVLIPFDGITDGESLYQKWFTGPQPTETTAETPSNSSTPTPSATPSATSIPAPGYPPPVYREEHNLIGGYYLEDDYSDIAVLSVPSFVSLESAEIPFQQAAGKKKLVIDVSANGGGTILQGYDLYKQLFPQGIGHAAADRFRAFESTDLIGQYFSATSEKLPRVYFEDPSINETLYELEYDVVSSVFNYQTDTDVNGENFPNWPAKFGPQEQKGDNFTNLFRWNLSDVLTPWNSGGIYIHGYGNLTNYTQPFAAEDIVVVTDGYCASTCTIFSELMRQRAGVKYISLGGRSKEGITQAIGGVKGTNNFPWDYIQALAQFTITNLTSSTEEAAQLNTTELGQYWDSVVFDRMAANTAINVNFRDGIRDGDESQTPLQFVYEPADCRILYTKEMTVDVTAIWKAVADSAWGGESHCVAGDLGGYGKRRVKREMSVEERVLSRRMHQWRRDLSAQDYPLDVYTDLRGANLDMNGIMWP</sequence>
<evidence type="ECO:0000259" key="4">
    <source>
        <dbReference type="Pfam" id="PF23658"/>
    </source>
</evidence>
<reference evidence="5" key="1">
    <citation type="journal article" date="2020" name="Stud. Mycol.">
        <title>101 Dothideomycetes genomes: a test case for predicting lifestyles and emergence of pathogens.</title>
        <authorList>
            <person name="Haridas S."/>
            <person name="Albert R."/>
            <person name="Binder M."/>
            <person name="Bloem J."/>
            <person name="Labutti K."/>
            <person name="Salamov A."/>
            <person name="Andreopoulos B."/>
            <person name="Baker S."/>
            <person name="Barry K."/>
            <person name="Bills G."/>
            <person name="Bluhm B."/>
            <person name="Cannon C."/>
            <person name="Castanera R."/>
            <person name="Culley D."/>
            <person name="Daum C."/>
            <person name="Ezra D."/>
            <person name="Gonzalez J."/>
            <person name="Henrissat B."/>
            <person name="Kuo A."/>
            <person name="Liang C."/>
            <person name="Lipzen A."/>
            <person name="Lutzoni F."/>
            <person name="Magnuson J."/>
            <person name="Mondo S."/>
            <person name="Nolan M."/>
            <person name="Ohm R."/>
            <person name="Pangilinan J."/>
            <person name="Park H.-J."/>
            <person name="Ramirez L."/>
            <person name="Alfaro M."/>
            <person name="Sun H."/>
            <person name="Tritt A."/>
            <person name="Yoshinaga Y."/>
            <person name="Zwiers L.-H."/>
            <person name="Turgeon B."/>
            <person name="Goodwin S."/>
            <person name="Spatafora J."/>
            <person name="Crous P."/>
            <person name="Grigoriev I."/>
        </authorList>
    </citation>
    <scope>NUCLEOTIDE SEQUENCE</scope>
    <source>
        <strain evidence="5">CBS 122368</strain>
    </source>
</reference>
<dbReference type="Proteomes" id="UP000800094">
    <property type="component" value="Unassembled WGS sequence"/>
</dbReference>
<feature type="compositionally biased region" description="Low complexity" evidence="1">
    <location>
        <begin position="304"/>
        <end position="331"/>
    </location>
</feature>
<evidence type="ECO:0000259" key="3">
    <source>
        <dbReference type="Pfam" id="PF03572"/>
    </source>
</evidence>
<proteinExistence type="predicted"/>
<feature type="chain" id="PRO_5025386887" evidence="2">
    <location>
        <begin position="19"/>
        <end position="754"/>
    </location>
</feature>
<protein>
    <submittedName>
        <fullName evidence="5">Peptidase S41 family protein-like protein</fullName>
    </submittedName>
</protein>
<dbReference type="PANTHER" id="PTHR37049:SF4">
    <property type="entry name" value="RHODANESE DOMAIN-CONTAINING PROTEIN"/>
    <property type="match status" value="1"/>
</dbReference>
<organism evidence="5 6">
    <name type="scientific">Trematosphaeria pertusa</name>
    <dbReference type="NCBI Taxonomy" id="390896"/>
    <lineage>
        <taxon>Eukaryota</taxon>
        <taxon>Fungi</taxon>
        <taxon>Dikarya</taxon>
        <taxon>Ascomycota</taxon>
        <taxon>Pezizomycotina</taxon>
        <taxon>Dothideomycetes</taxon>
        <taxon>Pleosporomycetidae</taxon>
        <taxon>Pleosporales</taxon>
        <taxon>Massarineae</taxon>
        <taxon>Trematosphaeriaceae</taxon>
        <taxon>Trematosphaeria</taxon>
    </lineage>
</organism>
<name>A0A6A6J081_9PLEO</name>
<evidence type="ECO:0000256" key="2">
    <source>
        <dbReference type="SAM" id="SignalP"/>
    </source>
</evidence>
<dbReference type="InterPro" id="IPR005151">
    <property type="entry name" value="Tail-specific_protease"/>
</dbReference>
<dbReference type="Pfam" id="PF23658">
    <property type="entry name" value="PDZ_CPAF_rel"/>
    <property type="match status" value="1"/>
</dbReference>
<feature type="region of interest" description="Disordered" evidence="1">
    <location>
        <begin position="297"/>
        <end position="333"/>
    </location>
</feature>
<accession>A0A6A6J081</accession>
<dbReference type="SUPFAM" id="SSF52096">
    <property type="entry name" value="ClpP/crotonase"/>
    <property type="match status" value="1"/>
</dbReference>
<dbReference type="GO" id="GO:0008236">
    <property type="term" value="F:serine-type peptidase activity"/>
    <property type="evidence" value="ECO:0007669"/>
    <property type="project" value="InterPro"/>
</dbReference>
<feature type="signal peptide" evidence="2">
    <location>
        <begin position="1"/>
        <end position="18"/>
    </location>
</feature>
<evidence type="ECO:0000256" key="1">
    <source>
        <dbReference type="SAM" id="MobiDB-lite"/>
    </source>
</evidence>
<dbReference type="InterPro" id="IPR056186">
    <property type="entry name" value="PDZ_CPAF-rel"/>
</dbReference>
<keyword evidence="2" id="KW-0732">Signal</keyword>
<evidence type="ECO:0000313" key="6">
    <source>
        <dbReference type="Proteomes" id="UP000800094"/>
    </source>
</evidence>
<evidence type="ECO:0000313" key="5">
    <source>
        <dbReference type="EMBL" id="KAF2254803.1"/>
    </source>
</evidence>
<dbReference type="Pfam" id="PF03572">
    <property type="entry name" value="Peptidase_S41"/>
    <property type="match status" value="1"/>
</dbReference>
<gene>
    <name evidence="5" type="ORF">BU26DRAFT_537435</name>
</gene>
<dbReference type="EMBL" id="ML987190">
    <property type="protein sequence ID" value="KAF2254803.1"/>
    <property type="molecule type" value="Genomic_DNA"/>
</dbReference>
<dbReference type="AlphaFoldDB" id="A0A6A6J081"/>
<dbReference type="RefSeq" id="XP_033689807.1">
    <property type="nucleotide sequence ID" value="XM_033831412.1"/>
</dbReference>
<dbReference type="PANTHER" id="PTHR37049">
    <property type="entry name" value="PEPTIDASE S41 FAMILY PROTEIN"/>
    <property type="match status" value="1"/>
</dbReference>
<dbReference type="InterPro" id="IPR029045">
    <property type="entry name" value="ClpP/crotonase-like_dom_sf"/>
</dbReference>
<feature type="domain" description="Tail specific protease" evidence="3">
    <location>
        <begin position="357"/>
        <end position="562"/>
    </location>
</feature>
<dbReference type="InterPro" id="IPR052766">
    <property type="entry name" value="S41A_metabolite_peptidase"/>
</dbReference>